<dbReference type="InterPro" id="IPR003597">
    <property type="entry name" value="Ig_C1-set"/>
</dbReference>
<feature type="transmembrane region" description="Helical" evidence="6">
    <location>
        <begin position="193"/>
        <end position="214"/>
    </location>
</feature>
<organism evidence="10 11">
    <name type="scientific">Mugilogobius chulae</name>
    <name type="common">yellowstripe goby</name>
    <dbReference type="NCBI Taxonomy" id="88201"/>
    <lineage>
        <taxon>Eukaryota</taxon>
        <taxon>Metazoa</taxon>
        <taxon>Chordata</taxon>
        <taxon>Craniata</taxon>
        <taxon>Vertebrata</taxon>
        <taxon>Euteleostomi</taxon>
        <taxon>Actinopterygii</taxon>
        <taxon>Neopterygii</taxon>
        <taxon>Teleostei</taxon>
        <taxon>Neoteleostei</taxon>
        <taxon>Acanthomorphata</taxon>
        <taxon>Gobiaria</taxon>
        <taxon>Gobiiformes</taxon>
        <taxon>Gobioidei</taxon>
        <taxon>Gobiidae</taxon>
        <taxon>Gobionellinae</taxon>
        <taxon>Mugilogobius</taxon>
    </lineage>
</organism>
<evidence type="ECO:0000256" key="2">
    <source>
        <dbReference type="ARBA" id="ARBA00022692"/>
    </source>
</evidence>
<feature type="domain" description="Immunoglobulin C1-set" evidence="8">
    <location>
        <begin position="106"/>
        <end position="176"/>
    </location>
</feature>
<evidence type="ECO:0000313" key="10">
    <source>
        <dbReference type="EMBL" id="KAK7877358.1"/>
    </source>
</evidence>
<reference evidence="11" key="1">
    <citation type="submission" date="2024-04" db="EMBL/GenBank/DDBJ databases">
        <title>Salinicola lusitanus LLJ914,a marine bacterium isolated from the Okinawa Trough.</title>
        <authorList>
            <person name="Li J."/>
        </authorList>
    </citation>
    <scope>NUCLEOTIDE SEQUENCE [LARGE SCALE GENOMIC DNA]</scope>
</reference>
<dbReference type="InterPro" id="IPR013783">
    <property type="entry name" value="Ig-like_fold"/>
</dbReference>
<evidence type="ECO:0000259" key="9">
    <source>
        <dbReference type="SMART" id="SM00921"/>
    </source>
</evidence>
<dbReference type="InterPro" id="IPR050160">
    <property type="entry name" value="MHC/Immunoglobulin"/>
</dbReference>
<dbReference type="GO" id="GO:0006955">
    <property type="term" value="P:immune response"/>
    <property type="evidence" value="ECO:0007669"/>
    <property type="project" value="InterPro"/>
</dbReference>
<dbReference type="InterPro" id="IPR000353">
    <property type="entry name" value="MHC_II_b_N"/>
</dbReference>
<dbReference type="InterPro" id="IPR036179">
    <property type="entry name" value="Ig-like_dom_sf"/>
</dbReference>
<dbReference type="SUPFAM" id="SSF54452">
    <property type="entry name" value="MHC antigen-recognition domain"/>
    <property type="match status" value="1"/>
</dbReference>
<comment type="subcellular location">
    <subcellularLocation>
        <location evidence="1">Membrane</location>
        <topology evidence="1">Single-pass type I membrane protein</topology>
    </subcellularLocation>
</comment>
<keyword evidence="7" id="KW-0732">Signal</keyword>
<name>A0AAW0MCV1_9GOBI</name>
<evidence type="ECO:0000256" key="4">
    <source>
        <dbReference type="ARBA" id="ARBA00023157"/>
    </source>
</evidence>
<keyword evidence="6" id="KW-0472">Membrane</keyword>
<dbReference type="SUPFAM" id="SSF48726">
    <property type="entry name" value="Immunoglobulin"/>
    <property type="match status" value="1"/>
</dbReference>
<evidence type="ECO:0000256" key="7">
    <source>
        <dbReference type="SAM" id="SignalP"/>
    </source>
</evidence>
<evidence type="ECO:0000256" key="6">
    <source>
        <dbReference type="SAM" id="Phobius"/>
    </source>
</evidence>
<accession>A0AAW0MCV1</accession>
<proteinExistence type="predicted"/>
<dbReference type="EMBL" id="JBBPFD010000698">
    <property type="protein sequence ID" value="KAK7877358.1"/>
    <property type="molecule type" value="Genomic_DNA"/>
</dbReference>
<sequence length="255" mass="29059">MSGTWGRVCVLLLLQATDGYLNVFKVRCKFNASHPEVIHYIKSWFFNKAELIRFDERVGRFEGYGDVGRTFAEGWNKDLGKIQRATLEKELFCASNTSEAVVKGLSMSVTLVYGFFPKHISVSWTNNKINITTGVTSTDLLPDGDWYYQLHSHLEYQPRSGDQISCVIEHISLKEPLVLDWDDALSDGDRNRIAIGASGLVLGLLLFLAGFLFYKHKSRGLRLELKKSVDLRVCLMRQENAAEKIRREMMSLSRE</sequence>
<feature type="signal peptide" evidence="7">
    <location>
        <begin position="1"/>
        <end position="19"/>
    </location>
</feature>
<keyword evidence="4" id="KW-1015">Disulfide bond</keyword>
<evidence type="ECO:0000256" key="1">
    <source>
        <dbReference type="ARBA" id="ARBA00004479"/>
    </source>
</evidence>
<dbReference type="InterPro" id="IPR014745">
    <property type="entry name" value="MHC_II_a/b_N"/>
</dbReference>
<dbReference type="Gene3D" id="3.10.320.10">
    <property type="entry name" value="Class II Histocompatibility Antigen, M Beta Chain, Chain B, domain 1"/>
    <property type="match status" value="1"/>
</dbReference>
<evidence type="ECO:0008006" key="12">
    <source>
        <dbReference type="Google" id="ProtNLM"/>
    </source>
</evidence>
<dbReference type="GO" id="GO:0042613">
    <property type="term" value="C:MHC class II protein complex"/>
    <property type="evidence" value="ECO:0007669"/>
    <property type="project" value="InterPro"/>
</dbReference>
<keyword evidence="5" id="KW-0325">Glycoprotein</keyword>
<protein>
    <recommendedName>
        <fullName evidence="12">Ig-like domain-containing protein</fullName>
    </recommendedName>
</protein>
<evidence type="ECO:0000259" key="8">
    <source>
        <dbReference type="SMART" id="SM00407"/>
    </source>
</evidence>
<dbReference type="Proteomes" id="UP001460270">
    <property type="component" value="Unassembled WGS sequence"/>
</dbReference>
<feature type="chain" id="PRO_5043855589" description="Ig-like domain-containing protein" evidence="7">
    <location>
        <begin position="20"/>
        <end position="255"/>
    </location>
</feature>
<dbReference type="GO" id="GO:0019882">
    <property type="term" value="P:antigen processing and presentation"/>
    <property type="evidence" value="ECO:0007669"/>
    <property type="project" value="InterPro"/>
</dbReference>
<dbReference type="Pfam" id="PF00969">
    <property type="entry name" value="MHC_II_beta"/>
    <property type="match status" value="1"/>
</dbReference>
<dbReference type="InterPro" id="IPR011162">
    <property type="entry name" value="MHC_I/II-like_Ag-recog"/>
</dbReference>
<gene>
    <name evidence="10" type="ORF">WMY93_031931</name>
</gene>
<dbReference type="Gene3D" id="2.60.40.10">
    <property type="entry name" value="Immunoglobulins"/>
    <property type="match status" value="1"/>
</dbReference>
<evidence type="ECO:0000256" key="5">
    <source>
        <dbReference type="ARBA" id="ARBA00023180"/>
    </source>
</evidence>
<dbReference type="SMART" id="SM00921">
    <property type="entry name" value="MHC_II_beta"/>
    <property type="match status" value="1"/>
</dbReference>
<keyword evidence="3 6" id="KW-1133">Transmembrane helix</keyword>
<dbReference type="PANTHER" id="PTHR19944">
    <property type="entry name" value="MHC CLASS II-RELATED"/>
    <property type="match status" value="1"/>
</dbReference>
<dbReference type="AlphaFoldDB" id="A0AAW0MCV1"/>
<dbReference type="PANTHER" id="PTHR19944:SF99">
    <property type="entry name" value="HLA CLASS II HISTOCOMPATIBILITY ANTIGEN, DRB1 BETA CHAIN"/>
    <property type="match status" value="1"/>
</dbReference>
<keyword evidence="11" id="KW-1185">Reference proteome</keyword>
<comment type="caution">
    <text evidence="10">The sequence shown here is derived from an EMBL/GenBank/DDBJ whole genome shotgun (WGS) entry which is preliminary data.</text>
</comment>
<dbReference type="Pfam" id="PF07654">
    <property type="entry name" value="C1-set"/>
    <property type="match status" value="1"/>
</dbReference>
<keyword evidence="2 6" id="KW-0812">Transmembrane</keyword>
<feature type="domain" description="MHC class II beta chain N-terminal" evidence="9">
    <location>
        <begin position="26"/>
        <end position="101"/>
    </location>
</feature>
<evidence type="ECO:0000256" key="3">
    <source>
        <dbReference type="ARBA" id="ARBA00022989"/>
    </source>
</evidence>
<evidence type="ECO:0000313" key="11">
    <source>
        <dbReference type="Proteomes" id="UP001460270"/>
    </source>
</evidence>
<dbReference type="SMART" id="SM00407">
    <property type="entry name" value="IGc1"/>
    <property type="match status" value="1"/>
</dbReference>